<feature type="signal peptide" evidence="1">
    <location>
        <begin position="1"/>
        <end position="23"/>
    </location>
</feature>
<dbReference type="SUPFAM" id="SSF52833">
    <property type="entry name" value="Thioredoxin-like"/>
    <property type="match status" value="1"/>
</dbReference>
<dbReference type="RefSeq" id="WP_379705632.1">
    <property type="nucleotide sequence ID" value="NZ_JBHSCZ010000001.1"/>
</dbReference>
<dbReference type="InterPro" id="IPR013783">
    <property type="entry name" value="Ig-like_fold"/>
</dbReference>
<protein>
    <submittedName>
        <fullName evidence="2">Omp28-related outer membrane protein</fullName>
    </submittedName>
</protein>
<evidence type="ECO:0000313" key="2">
    <source>
        <dbReference type="EMBL" id="MFC4261385.1"/>
    </source>
</evidence>
<accession>A0ABV8QP06</accession>
<proteinExistence type="predicted"/>
<sequence length="362" mass="37883">MRKLLYLTAVVLLGALFSCTKIESDFSEPVQDYITVKPSAFNVLKDTELSFLVVNAKNENVTSQAKLFVNGTLVNGTTYNFDQVGTFAVYATLGSLNAPVVTITVSAAPPTGGGGTGGGGTGGGGTGSGNNFVHKVLVEEYSGTWCGNCPRILYGVDLLKQQTNKAIVVGTHLFGNDPFINNYGNSLAASQNVGGVPTGIINRTSGWNGPQYENVNQVIGAIQPFSFAGIAINSTANGGVITANIKVNYSQSIGASAKLTVYVVEDDLYFSQRNYSSNLYGGQAVIPNFRYDGVLRAILTATTGDAIAASGIDNDKTYSITIANNIGNINNARIVAFVTNANGNVVNVQSAKVGEVKAFEPV</sequence>
<name>A0ABV8QP06_9BACT</name>
<evidence type="ECO:0000256" key="1">
    <source>
        <dbReference type="SAM" id="SignalP"/>
    </source>
</evidence>
<dbReference type="Proteomes" id="UP001595907">
    <property type="component" value="Unassembled WGS sequence"/>
</dbReference>
<dbReference type="Gene3D" id="2.60.40.10">
    <property type="entry name" value="Immunoglobulins"/>
    <property type="match status" value="1"/>
</dbReference>
<evidence type="ECO:0000313" key="3">
    <source>
        <dbReference type="Proteomes" id="UP001595907"/>
    </source>
</evidence>
<keyword evidence="1" id="KW-0732">Signal</keyword>
<dbReference type="PROSITE" id="PS51257">
    <property type="entry name" value="PROKAR_LIPOPROTEIN"/>
    <property type="match status" value="1"/>
</dbReference>
<organism evidence="2 3">
    <name type="scientific">Ferruginibacter yonginensis</name>
    <dbReference type="NCBI Taxonomy" id="1310416"/>
    <lineage>
        <taxon>Bacteria</taxon>
        <taxon>Pseudomonadati</taxon>
        <taxon>Bacteroidota</taxon>
        <taxon>Chitinophagia</taxon>
        <taxon>Chitinophagales</taxon>
        <taxon>Chitinophagaceae</taxon>
        <taxon>Ferruginibacter</taxon>
    </lineage>
</organism>
<dbReference type="EMBL" id="JBHSCZ010000001">
    <property type="protein sequence ID" value="MFC4261385.1"/>
    <property type="molecule type" value="Genomic_DNA"/>
</dbReference>
<feature type="chain" id="PRO_5047145934" evidence="1">
    <location>
        <begin position="24"/>
        <end position="362"/>
    </location>
</feature>
<dbReference type="InterPro" id="IPR021615">
    <property type="entry name" value="Omp28"/>
</dbReference>
<gene>
    <name evidence="2" type="ORF">ACFOWM_00720</name>
</gene>
<comment type="caution">
    <text evidence="2">The sequence shown here is derived from an EMBL/GenBank/DDBJ whole genome shotgun (WGS) entry which is preliminary data.</text>
</comment>
<dbReference type="InterPro" id="IPR036249">
    <property type="entry name" value="Thioredoxin-like_sf"/>
</dbReference>
<keyword evidence="3" id="KW-1185">Reference proteome</keyword>
<dbReference type="Pfam" id="PF11551">
    <property type="entry name" value="Omp28"/>
    <property type="match status" value="1"/>
</dbReference>
<reference evidence="3" key="1">
    <citation type="journal article" date="2019" name="Int. J. Syst. Evol. Microbiol.">
        <title>The Global Catalogue of Microorganisms (GCM) 10K type strain sequencing project: providing services to taxonomists for standard genome sequencing and annotation.</title>
        <authorList>
            <consortium name="The Broad Institute Genomics Platform"/>
            <consortium name="The Broad Institute Genome Sequencing Center for Infectious Disease"/>
            <person name="Wu L."/>
            <person name="Ma J."/>
        </authorList>
    </citation>
    <scope>NUCLEOTIDE SEQUENCE [LARGE SCALE GENOMIC DNA]</scope>
    <source>
        <strain evidence="3">CECT 8289</strain>
    </source>
</reference>